<feature type="region of interest" description="Disordered" evidence="1">
    <location>
        <begin position="2023"/>
        <end position="2080"/>
    </location>
</feature>
<dbReference type="PROSITE" id="PS00675">
    <property type="entry name" value="SIGMA54_INTERACT_1"/>
    <property type="match status" value="1"/>
</dbReference>
<feature type="compositionally biased region" description="Basic and acidic residues" evidence="1">
    <location>
        <begin position="356"/>
        <end position="371"/>
    </location>
</feature>
<feature type="compositionally biased region" description="Gly residues" evidence="1">
    <location>
        <begin position="216"/>
        <end position="239"/>
    </location>
</feature>
<evidence type="ECO:0000313" key="6">
    <source>
        <dbReference type="Proteomes" id="UP000265515"/>
    </source>
</evidence>
<evidence type="ECO:0000313" key="5">
    <source>
        <dbReference type="EMBL" id="GBG92281.1"/>
    </source>
</evidence>
<feature type="compositionally biased region" description="Basic and acidic residues" evidence="1">
    <location>
        <begin position="46"/>
        <end position="70"/>
    </location>
</feature>
<dbReference type="InterPro" id="IPR058519">
    <property type="entry name" value="DUF8206"/>
</dbReference>
<feature type="domain" description="SNTX MACPF/CDC-like" evidence="3">
    <location>
        <begin position="548"/>
        <end position="711"/>
    </location>
</feature>
<feature type="compositionally biased region" description="Gly residues" evidence="1">
    <location>
        <begin position="374"/>
        <end position="387"/>
    </location>
</feature>
<feature type="compositionally biased region" description="Basic residues" evidence="1">
    <location>
        <begin position="2070"/>
        <end position="2080"/>
    </location>
</feature>
<dbReference type="Gene3D" id="3.40.50.300">
    <property type="entry name" value="P-loop containing nucleotide triphosphate hydrolases"/>
    <property type="match status" value="1"/>
</dbReference>
<dbReference type="PANTHER" id="PTHR32046:SF11">
    <property type="entry name" value="IMMUNE-ASSOCIATED NUCLEOTIDE-BINDING PROTEIN 10-LIKE"/>
    <property type="match status" value="1"/>
</dbReference>
<dbReference type="Pfam" id="PF01926">
    <property type="entry name" value="MMR_HSR1"/>
    <property type="match status" value="1"/>
</dbReference>
<dbReference type="InterPro" id="IPR025662">
    <property type="entry name" value="Sigma_54_int_dom_ATP-bd_1"/>
</dbReference>
<dbReference type="OrthoDB" id="8954335at2759"/>
<keyword evidence="6" id="KW-1185">Reference proteome</keyword>
<name>A0A388MCJ2_CHABU</name>
<feature type="region of interest" description="Disordered" evidence="1">
    <location>
        <begin position="1"/>
        <end position="387"/>
    </location>
</feature>
<feature type="domain" description="G" evidence="2">
    <location>
        <begin position="1233"/>
        <end position="1364"/>
    </location>
</feature>
<dbReference type="SUPFAM" id="SSF52540">
    <property type="entry name" value="P-loop containing nucleoside triphosphate hydrolases"/>
    <property type="match status" value="1"/>
</dbReference>
<protein>
    <submittedName>
        <fullName evidence="5">Uncharacterized protein</fullName>
    </submittedName>
</protein>
<dbReference type="EMBL" id="BFEA01001028">
    <property type="protein sequence ID" value="GBG92281.1"/>
    <property type="molecule type" value="Genomic_DNA"/>
</dbReference>
<feature type="compositionally biased region" description="Gly residues" evidence="1">
    <location>
        <begin position="298"/>
        <end position="309"/>
    </location>
</feature>
<feature type="compositionally biased region" description="Polar residues" evidence="1">
    <location>
        <begin position="2057"/>
        <end position="2069"/>
    </location>
</feature>
<comment type="caution">
    <text evidence="5">The sequence shown here is derived from an EMBL/GenBank/DDBJ whole genome shotgun (WGS) entry which is preliminary data.</text>
</comment>
<dbReference type="InterPro" id="IPR056072">
    <property type="entry name" value="SNTX_MACPF/CDC-like_dom"/>
</dbReference>
<feature type="compositionally biased region" description="Gly residues" evidence="1">
    <location>
        <begin position="451"/>
        <end position="472"/>
    </location>
</feature>
<feature type="compositionally biased region" description="Basic and acidic residues" evidence="1">
    <location>
        <begin position="435"/>
        <end position="447"/>
    </location>
</feature>
<feature type="region of interest" description="Disordered" evidence="1">
    <location>
        <begin position="1814"/>
        <end position="1872"/>
    </location>
</feature>
<accession>A0A388MCJ2</accession>
<feature type="region of interest" description="Disordered" evidence="1">
    <location>
        <begin position="1893"/>
        <end position="1919"/>
    </location>
</feature>
<evidence type="ECO:0000256" key="1">
    <source>
        <dbReference type="SAM" id="MobiDB-lite"/>
    </source>
</evidence>
<feature type="compositionally biased region" description="Basic and acidic residues" evidence="1">
    <location>
        <begin position="497"/>
        <end position="521"/>
    </location>
</feature>
<evidence type="ECO:0000259" key="2">
    <source>
        <dbReference type="Pfam" id="PF01926"/>
    </source>
</evidence>
<gene>
    <name evidence="5" type="ORF">CBR_g55050</name>
</gene>
<feature type="region of interest" description="Disordered" evidence="1">
    <location>
        <begin position="1027"/>
        <end position="1058"/>
    </location>
</feature>
<evidence type="ECO:0000259" key="4">
    <source>
        <dbReference type="Pfam" id="PF26633"/>
    </source>
</evidence>
<feature type="domain" description="DUF8206" evidence="4">
    <location>
        <begin position="1555"/>
        <end position="1632"/>
    </location>
</feature>
<feature type="region of interest" description="Disordered" evidence="1">
    <location>
        <begin position="421"/>
        <end position="535"/>
    </location>
</feature>
<feature type="compositionally biased region" description="Basic and acidic residues" evidence="1">
    <location>
        <begin position="85"/>
        <end position="95"/>
    </location>
</feature>
<dbReference type="Pfam" id="PF24674">
    <property type="entry name" value="MACPF_SNTX"/>
    <property type="match status" value="1"/>
</dbReference>
<dbReference type="GO" id="GO:0005525">
    <property type="term" value="F:GTP binding"/>
    <property type="evidence" value="ECO:0007669"/>
    <property type="project" value="InterPro"/>
</dbReference>
<feature type="compositionally biased region" description="Gly residues" evidence="1">
    <location>
        <begin position="526"/>
        <end position="535"/>
    </location>
</feature>
<sequence>MAEFREVSASSLTGDGHGCRDMSATADSPDLPCDGERSPLWNSAEARNERNALEKGNTRMRGGDRPREQQDGGAGRGTGSGGHGGRGDGGFERRNSAASEGISDFPSTGAADRFTPADRDGCSYWNPGEERKEGMRDSDSPGEPPCGGSGRGNGAGGYGGGGEIWNSATCQATSDLPLAGGVDRFTSANRDGCPLWKPEEERNERMRDLEHPGEEQFGGGGGGGRSRGSSAGGYGGRGEGGLDIRREGERAHTSDLPDAGASNRFTPANRDGRPPWIPGEGRDDRMRDMERPGEHECVGGGGRGRGAGGYDDRGDGGLERREGEGARTSDLPDAGAAERFTPANRAGCNPWNPGQERNERMRDSDRRREQEFGAAGGVGGGRGGGASGYYGRADSGFENWNSASSEGPVYVPHACGADRFTPANRDPRWNSWEEQQERQRDLDRRGEQQCGSGGGGGRGSGAGGYGGGGYGGSDRRNNATRDGTSVLPGAGAVDRFFPTDRDGYPRLNYQEERHERMRDLDSPGGQQYGTGGRGRAGGQVFKLSSQVIKLSALGRVARLGDLYDICTDTFCQDYGQSVRALSTDRFSQVTKACPSLNVSYVLDDGASTRFQTLGVSSQLKLSILGRLFSPEGAGRYLVDRSPATGGETGGVKATLFCQVIASEHQFDLCSASPQELSREVEHVLDRNGHATARATHFVRGIVFGATLVASVTSGRPRGNRAMSSMDRLRAHLSRRLAGLQASMNHLEGHPGRREDWVGGGQEEDEDDRAFSVRIFADFLQQGRERGTPRTLRDLEDDLRYAAQIRAQNQGQAVPVIIYLSPLSDVLHSTTAGRRLPWDGPSQLPLHPDEDTIARTELLLQELNDVQAEVDSLLYDMDSAIRCCGKHAINVSDIYCVWDVRGRLSSRLEELVQQVRELTVGIRRSQGRQDSSAMRSMLEAFRFRLGLPSLRDLLAARRACFEERRAFLNDLQRNGITFTATLDCDEQMTELHILSKHKDDSVYILVHHKEAPYGEIWRKHMDMLKQVAGESKSSQAHGEGEIGRFTPGPRAAAPGSEGSRMDSGPFFVYLELQKDDSQDGGGRVPDEEDRLPRTVIRFYQSGVLMQDDFAAHMETIGTLCLVKCREIVKIATEELNSGQGGPQKRTAPLRIKCPGAVYGKCASTIQDWHCDECYVQVEYDWNGHVSCNCGRSPLQYLSYLCRHPNHREQYMRYSPMDDLTTDLNKLEMRKEINILLLGETGVGKSTFINAFANYLSFDEMELAKDGLMTLIPSQFTVCKEDDYNGVLVSIGKKDDNEEASAGKSCTQSCKAYLFNYAEYRIRLIDTPGIGDTRGIEQDKKNFDNILRFLSHYKLIHGICILLKPNNARLNVLFRFCINELLCHIHKSAKDNIAFVFTNARSTFYRPGDTMPPLMEMLKKVRHSPPHVDIELSKQTIYCLDNESFRFLAAVNQDLRFTKQETEDFARSWTVSVTECRRLIEYIVSRPPHQVQDTVSINEARRLILQLAMPLGDISKVIQINKKLIDEKMSEDVSHIKHISELRKISFVPCVDLQYVELKQPHTVCAADCCREVITVGGLAKYNYKTRCHTPCHLTNVEKETPNNPEIMSCWAIQPDGTCRKCGCQWQFHMHVLHETTLVQSQQRDDSVHERITTLEEARARHGRFIAQLKEKSAKLDKEQETISRTLARFAVFLKANAITPYNDSTLEYLRHLIDEERGLQDAGKGNSAVLEGLTKLRAGYEEEVRILTAAMSDHSASSASGPRITPEEIKRSVEQLFSLEINGANIKLAMKNLEKAHDNHRIEMMVWTLRPGLRAKKPPGGENDHPHGKNHWFPFGRQGRSTDRQGGRGTKPAGARGPYKPGGSYSMPDWPGHVGFQGGASSYQYREEPLGFKRHGDDFGMQLRGGTESYSEGTRYREDDKDTFDHYGGSGVYGGDDHGQESGDWFGGYGYGFGGAGRDVQRRDVEYGNNSYSPLAARTPPGSQYNGVERWTDALERRTHVRDCGGASSHTTQGQLYNNAGRMMHLGEHTGGTSGWGSEREGIGGPSGRGRGEPATTPPSSQDVGQQGRSSRLKSLMRNRG</sequence>
<dbReference type="STRING" id="69332.A0A388MCJ2"/>
<dbReference type="Pfam" id="PF26633">
    <property type="entry name" value="DUF8206"/>
    <property type="match status" value="1"/>
</dbReference>
<feature type="compositionally biased region" description="Basic and acidic residues" evidence="1">
    <location>
        <begin position="128"/>
        <end position="139"/>
    </location>
</feature>
<feature type="compositionally biased region" description="Gly residues" evidence="1">
    <location>
        <begin position="72"/>
        <end position="84"/>
    </location>
</feature>
<dbReference type="InterPro" id="IPR027417">
    <property type="entry name" value="P-loop_NTPase"/>
</dbReference>
<dbReference type="InterPro" id="IPR006073">
    <property type="entry name" value="GTP-bd"/>
</dbReference>
<reference evidence="5 6" key="1">
    <citation type="journal article" date="2018" name="Cell">
        <title>The Chara Genome: Secondary Complexity and Implications for Plant Terrestrialization.</title>
        <authorList>
            <person name="Nishiyama T."/>
            <person name="Sakayama H."/>
            <person name="Vries J.D."/>
            <person name="Buschmann H."/>
            <person name="Saint-Marcoux D."/>
            <person name="Ullrich K.K."/>
            <person name="Haas F.B."/>
            <person name="Vanderstraeten L."/>
            <person name="Becker D."/>
            <person name="Lang D."/>
            <person name="Vosolsobe S."/>
            <person name="Rombauts S."/>
            <person name="Wilhelmsson P.K.I."/>
            <person name="Janitza P."/>
            <person name="Kern R."/>
            <person name="Heyl A."/>
            <person name="Rumpler F."/>
            <person name="Villalobos L.I.A.C."/>
            <person name="Clay J.M."/>
            <person name="Skokan R."/>
            <person name="Toyoda A."/>
            <person name="Suzuki Y."/>
            <person name="Kagoshima H."/>
            <person name="Schijlen E."/>
            <person name="Tajeshwar N."/>
            <person name="Catarino B."/>
            <person name="Hetherington A.J."/>
            <person name="Saltykova A."/>
            <person name="Bonnot C."/>
            <person name="Breuninger H."/>
            <person name="Symeonidi A."/>
            <person name="Radhakrishnan G.V."/>
            <person name="Van Nieuwerburgh F."/>
            <person name="Deforce D."/>
            <person name="Chang C."/>
            <person name="Karol K.G."/>
            <person name="Hedrich R."/>
            <person name="Ulvskov P."/>
            <person name="Glockner G."/>
            <person name="Delwiche C.F."/>
            <person name="Petrasek J."/>
            <person name="Van de Peer Y."/>
            <person name="Friml J."/>
            <person name="Beilby M."/>
            <person name="Dolan L."/>
            <person name="Kohara Y."/>
            <person name="Sugano S."/>
            <person name="Fujiyama A."/>
            <person name="Delaux P.-M."/>
            <person name="Quint M."/>
            <person name="TheiBen G."/>
            <person name="Hagemann M."/>
            <person name="Harholt J."/>
            <person name="Dunand C."/>
            <person name="Zachgo S."/>
            <person name="Langdale J."/>
            <person name="Maumus F."/>
            <person name="Straeten D.V.D."/>
            <person name="Gould S.B."/>
            <person name="Rensing S.A."/>
        </authorList>
    </citation>
    <scope>NUCLEOTIDE SEQUENCE [LARGE SCALE GENOMIC DNA]</scope>
    <source>
        <strain evidence="5 6">S276</strain>
    </source>
</reference>
<proteinExistence type="predicted"/>
<evidence type="ECO:0000259" key="3">
    <source>
        <dbReference type="Pfam" id="PF24674"/>
    </source>
</evidence>
<dbReference type="Gramene" id="GBG92281">
    <property type="protein sequence ID" value="GBG92281"/>
    <property type="gene ID" value="CBR_g55050"/>
</dbReference>
<feature type="compositionally biased region" description="Basic and acidic residues" evidence="1">
    <location>
        <begin position="310"/>
        <end position="327"/>
    </location>
</feature>
<dbReference type="Proteomes" id="UP000265515">
    <property type="component" value="Unassembled WGS sequence"/>
</dbReference>
<dbReference type="PANTHER" id="PTHR32046">
    <property type="entry name" value="G DOMAIN-CONTAINING PROTEIN"/>
    <property type="match status" value="1"/>
</dbReference>
<feature type="compositionally biased region" description="Gly residues" evidence="1">
    <location>
        <begin position="145"/>
        <end position="163"/>
    </location>
</feature>
<feature type="compositionally biased region" description="Basic and acidic residues" evidence="1">
    <location>
        <begin position="280"/>
        <end position="297"/>
    </location>
</feature>
<organism evidence="5 6">
    <name type="scientific">Chara braunii</name>
    <name type="common">Braun's stonewort</name>
    <dbReference type="NCBI Taxonomy" id="69332"/>
    <lineage>
        <taxon>Eukaryota</taxon>
        <taxon>Viridiplantae</taxon>
        <taxon>Streptophyta</taxon>
        <taxon>Charophyceae</taxon>
        <taxon>Charales</taxon>
        <taxon>Characeae</taxon>
        <taxon>Chara</taxon>
    </lineage>
</organism>
<feature type="compositionally biased region" description="Basic and acidic residues" evidence="1">
    <location>
        <begin position="240"/>
        <end position="255"/>
    </location>
</feature>
<feature type="compositionally biased region" description="Basic and acidic residues" evidence="1">
    <location>
        <begin position="197"/>
        <end position="214"/>
    </location>
</feature>